<keyword evidence="3" id="KW-0614">Plasmid</keyword>
<feature type="domain" description="HTH cro/C1-type" evidence="2">
    <location>
        <begin position="11"/>
        <end position="65"/>
    </location>
</feature>
<dbReference type="GO" id="GO:0003677">
    <property type="term" value="F:DNA binding"/>
    <property type="evidence" value="ECO:0007669"/>
    <property type="project" value="UniProtKB-KW"/>
</dbReference>
<dbReference type="InterPro" id="IPR050807">
    <property type="entry name" value="TransReg_Diox_bact_type"/>
</dbReference>
<evidence type="ECO:0000256" key="1">
    <source>
        <dbReference type="ARBA" id="ARBA00023125"/>
    </source>
</evidence>
<dbReference type="GO" id="GO:0005829">
    <property type="term" value="C:cytosol"/>
    <property type="evidence" value="ECO:0007669"/>
    <property type="project" value="TreeGrafter"/>
</dbReference>
<dbReference type="SMART" id="SM00530">
    <property type="entry name" value="HTH_XRE"/>
    <property type="match status" value="1"/>
</dbReference>
<gene>
    <name evidence="3" type="ORF">G8E03_15045</name>
</gene>
<dbReference type="CDD" id="cd00093">
    <property type="entry name" value="HTH_XRE"/>
    <property type="match status" value="1"/>
</dbReference>
<keyword evidence="4" id="KW-1185">Reference proteome</keyword>
<evidence type="ECO:0000313" key="4">
    <source>
        <dbReference type="Proteomes" id="UP000500791"/>
    </source>
</evidence>
<dbReference type="Proteomes" id="UP000500791">
    <property type="component" value="Plasmid unnamed1"/>
</dbReference>
<dbReference type="KEGG" id="mon:G8E03_15045"/>
<dbReference type="PROSITE" id="PS50943">
    <property type="entry name" value="HTH_CROC1"/>
    <property type="match status" value="1"/>
</dbReference>
<dbReference type="Pfam" id="PF01381">
    <property type="entry name" value="HTH_3"/>
    <property type="match status" value="1"/>
</dbReference>
<dbReference type="PANTHER" id="PTHR46797:SF1">
    <property type="entry name" value="METHYLPHOSPHONATE SYNTHASE"/>
    <property type="match status" value="1"/>
</dbReference>
<dbReference type="InterPro" id="IPR001387">
    <property type="entry name" value="Cro/C1-type_HTH"/>
</dbReference>
<dbReference type="PANTHER" id="PTHR46797">
    <property type="entry name" value="HTH-TYPE TRANSCRIPTIONAL REGULATOR"/>
    <property type="match status" value="1"/>
</dbReference>
<reference evidence="3 4" key="1">
    <citation type="submission" date="2020-03" db="EMBL/GenBank/DDBJ databases">
        <title>Complete genome sequence of Monaibacterium sp. ALG8 with diverse plasmids.</title>
        <authorList>
            <person name="Sun C."/>
        </authorList>
    </citation>
    <scope>NUCLEOTIDE SEQUENCE [LARGE SCALE GENOMIC DNA]</scope>
    <source>
        <strain evidence="3 4">ALG8</strain>
        <plasmid evidence="3 4">unnamed1</plasmid>
    </source>
</reference>
<dbReference type="GO" id="GO:0003700">
    <property type="term" value="F:DNA-binding transcription factor activity"/>
    <property type="evidence" value="ECO:0007669"/>
    <property type="project" value="TreeGrafter"/>
</dbReference>
<dbReference type="AlphaFoldDB" id="A0A6G7VQH6"/>
<proteinExistence type="predicted"/>
<protein>
    <submittedName>
        <fullName evidence="3">Helix-turn-helix transcriptional regulator</fullName>
    </submittedName>
</protein>
<geneLocation type="plasmid" evidence="3 4">
    <name>unnamed1</name>
</geneLocation>
<evidence type="ECO:0000313" key="3">
    <source>
        <dbReference type="EMBL" id="QIK42172.1"/>
    </source>
</evidence>
<name>A0A6G7VQH6_9RHOB</name>
<sequence length="69" mass="7704">MNLRELVAQNIIDHRKRLGVSQENLARYAGISRSHLGKIENARYSASLDTLEKISRALGVKGAALFEPR</sequence>
<dbReference type="EMBL" id="CP049812">
    <property type="protein sequence ID" value="QIK42172.1"/>
    <property type="molecule type" value="Genomic_DNA"/>
</dbReference>
<evidence type="ECO:0000259" key="2">
    <source>
        <dbReference type="PROSITE" id="PS50943"/>
    </source>
</evidence>
<dbReference type="SUPFAM" id="SSF47413">
    <property type="entry name" value="lambda repressor-like DNA-binding domains"/>
    <property type="match status" value="1"/>
</dbReference>
<keyword evidence="1" id="KW-0238">DNA-binding</keyword>
<dbReference type="InterPro" id="IPR010982">
    <property type="entry name" value="Lambda_DNA-bd_dom_sf"/>
</dbReference>
<organism evidence="3 4">
    <name type="scientific">Pontivivens nitratireducens</name>
    <dbReference type="NCBI Taxonomy" id="2758038"/>
    <lineage>
        <taxon>Bacteria</taxon>
        <taxon>Pseudomonadati</taxon>
        <taxon>Pseudomonadota</taxon>
        <taxon>Alphaproteobacteria</taxon>
        <taxon>Rhodobacterales</taxon>
        <taxon>Paracoccaceae</taxon>
        <taxon>Pontivivens</taxon>
    </lineage>
</organism>
<accession>A0A6G7VQH6</accession>
<dbReference type="RefSeq" id="WP_166194421.1">
    <property type="nucleotide sequence ID" value="NZ_CP049812.1"/>
</dbReference>
<dbReference type="Gene3D" id="1.10.260.40">
    <property type="entry name" value="lambda repressor-like DNA-binding domains"/>
    <property type="match status" value="1"/>
</dbReference>